<evidence type="ECO:0000313" key="3">
    <source>
        <dbReference type="Proteomes" id="UP000647491"/>
    </source>
</evidence>
<comment type="caution">
    <text evidence="2">The sequence shown here is derived from an EMBL/GenBank/DDBJ whole genome shotgun (WGS) entry which is preliminary data.</text>
</comment>
<feature type="chain" id="PRO_5045085719" description="Glucan-binding protein" evidence="1">
    <location>
        <begin position="25"/>
        <end position="105"/>
    </location>
</feature>
<gene>
    <name evidence="2" type="ORF">H8708_06520</name>
</gene>
<dbReference type="RefSeq" id="WP_022273879.1">
    <property type="nucleotide sequence ID" value="NZ_JACRTJ010000014.1"/>
</dbReference>
<dbReference type="Proteomes" id="UP000647491">
    <property type="component" value="Unassembled WGS sequence"/>
</dbReference>
<dbReference type="EMBL" id="JACRTJ010000014">
    <property type="protein sequence ID" value="MBC8598884.1"/>
    <property type="molecule type" value="Genomic_DNA"/>
</dbReference>
<evidence type="ECO:0000256" key="1">
    <source>
        <dbReference type="SAM" id="SignalP"/>
    </source>
</evidence>
<proteinExistence type="predicted"/>
<feature type="signal peptide" evidence="1">
    <location>
        <begin position="1"/>
        <end position="24"/>
    </location>
</feature>
<dbReference type="SUPFAM" id="SSF69360">
    <property type="entry name" value="Cell wall binding repeat"/>
    <property type="match status" value="1"/>
</dbReference>
<evidence type="ECO:0008006" key="4">
    <source>
        <dbReference type="Google" id="ProtNLM"/>
    </source>
</evidence>
<reference evidence="2 3" key="1">
    <citation type="submission" date="2020-08" db="EMBL/GenBank/DDBJ databases">
        <title>Genome public.</title>
        <authorList>
            <person name="Liu C."/>
            <person name="Sun Q."/>
        </authorList>
    </citation>
    <scope>NUCLEOTIDE SEQUENCE [LARGE SCALE GENOMIC DNA]</scope>
    <source>
        <strain evidence="2 3">BX10</strain>
    </source>
</reference>
<dbReference type="Gene3D" id="2.10.270.10">
    <property type="entry name" value="Cholin Binding"/>
    <property type="match status" value="1"/>
</dbReference>
<accession>A0ABR7NSN8</accession>
<organism evidence="2 3">
    <name type="scientific">Enterocloster hominis</name>
    <name type="common">ex Liu et al. 2021</name>
    <dbReference type="NCBI Taxonomy" id="2763663"/>
    <lineage>
        <taxon>Bacteria</taxon>
        <taxon>Bacillati</taxon>
        <taxon>Bacillota</taxon>
        <taxon>Clostridia</taxon>
        <taxon>Lachnospirales</taxon>
        <taxon>Lachnospiraceae</taxon>
        <taxon>Enterocloster</taxon>
    </lineage>
</organism>
<keyword evidence="3" id="KW-1185">Reference proteome</keyword>
<protein>
    <recommendedName>
        <fullName evidence="4">Glucan-binding protein</fullName>
    </recommendedName>
</protein>
<sequence length="105" mass="11971">MRNWKKILLAVVPAAMMFSFTAFAGQWHQDMNGWWYENEDGSYCKNGWFWLDGNGDGEAECYCFDNDGYALVSLYNLTSKAAGYDVNMDGAWVENGEVQVQPVME</sequence>
<evidence type="ECO:0000313" key="2">
    <source>
        <dbReference type="EMBL" id="MBC8598884.1"/>
    </source>
</evidence>
<name>A0ABR7NSN8_9FIRM</name>
<keyword evidence="1" id="KW-0732">Signal</keyword>